<accession>A0A0F0LAZ8</accession>
<dbReference type="CDD" id="cd02650">
    <property type="entry name" value="nuc_hydro_CaPnhB"/>
    <property type="match status" value="1"/>
</dbReference>
<evidence type="ECO:0000256" key="1">
    <source>
        <dbReference type="ARBA" id="ARBA00022801"/>
    </source>
</evidence>
<keyword evidence="1 4" id="KW-0378">Hydrolase</keyword>
<dbReference type="PANTHER" id="PTHR12304:SF4">
    <property type="entry name" value="URIDINE NUCLEOSIDASE"/>
    <property type="match status" value="1"/>
</dbReference>
<dbReference type="AlphaFoldDB" id="A0A0F0LAZ8"/>
<organism evidence="4 5">
    <name type="scientific">Microbacterium oxydans</name>
    <dbReference type="NCBI Taxonomy" id="82380"/>
    <lineage>
        <taxon>Bacteria</taxon>
        <taxon>Bacillati</taxon>
        <taxon>Actinomycetota</taxon>
        <taxon>Actinomycetes</taxon>
        <taxon>Micrococcales</taxon>
        <taxon>Microbacteriaceae</taxon>
        <taxon>Microbacterium</taxon>
    </lineage>
</organism>
<dbReference type="InterPro" id="IPR036452">
    <property type="entry name" value="Ribo_hydro-like"/>
</dbReference>
<feature type="domain" description="Inosine/uridine-preferring nucleoside hydrolase" evidence="3">
    <location>
        <begin position="9"/>
        <end position="307"/>
    </location>
</feature>
<dbReference type="GO" id="GO:0005829">
    <property type="term" value="C:cytosol"/>
    <property type="evidence" value="ECO:0007669"/>
    <property type="project" value="TreeGrafter"/>
</dbReference>
<sequence length="325" mass="33613">MTPTPARPVYFDCDTGIDDSLALAYLLASPEIELVGIGTVSGNTSAAQAAVNTLALLELAGRTEVPVAIGAHDFLSHPFDGGAPHVHGDNGIGEVDLPFAERPAEQESAAQMLIRLSHEHRGALEVITVGPLTNIATALELDPSLPSRVLRVTAMGGAALVPGNITPVAEANIGNDPEAASATLAAGWPVTLVPLDVTMENVFDEQDRAALLTSDVPLAKTVGAMLDFYFDFYVETYGDRCSALHDPLAAAIAVGGITATNAPAVDVVVDTSQGPARGQVICDLRGQRRGPVDQPGATVRVVLDTDAPLAPHLVARMTGAEVLVG</sequence>
<dbReference type="InterPro" id="IPR023186">
    <property type="entry name" value="IUNH"/>
</dbReference>
<dbReference type="RefSeq" id="WP_045278904.1">
    <property type="nucleotide sequence ID" value="NZ_JYIW01000023.1"/>
</dbReference>
<dbReference type="SUPFAM" id="SSF53590">
    <property type="entry name" value="Nucleoside hydrolase"/>
    <property type="match status" value="1"/>
</dbReference>
<dbReference type="InterPro" id="IPR001910">
    <property type="entry name" value="Inosine/uridine_hydrolase_dom"/>
</dbReference>
<evidence type="ECO:0000259" key="3">
    <source>
        <dbReference type="Pfam" id="PF01156"/>
    </source>
</evidence>
<dbReference type="Pfam" id="PF01156">
    <property type="entry name" value="IU_nuc_hydro"/>
    <property type="match status" value="1"/>
</dbReference>
<evidence type="ECO:0000313" key="5">
    <source>
        <dbReference type="Proteomes" id="UP000033640"/>
    </source>
</evidence>
<evidence type="ECO:0000256" key="2">
    <source>
        <dbReference type="ARBA" id="ARBA00023295"/>
    </source>
</evidence>
<reference evidence="4 5" key="1">
    <citation type="submission" date="2015-02" db="EMBL/GenBank/DDBJ databases">
        <title>Draft genome sequences of ten Microbacterium spp. with emphasis on heavy metal contaminated environments.</title>
        <authorList>
            <person name="Corretto E."/>
        </authorList>
    </citation>
    <scope>NUCLEOTIDE SEQUENCE [LARGE SCALE GENOMIC DNA]</scope>
    <source>
        <strain evidence="4 5">BEL4b</strain>
    </source>
</reference>
<dbReference type="Gene3D" id="3.90.245.10">
    <property type="entry name" value="Ribonucleoside hydrolase-like"/>
    <property type="match status" value="1"/>
</dbReference>
<name>A0A0F0LAZ8_9MICO</name>
<dbReference type="EC" id="3.2.-.-" evidence="4"/>
<evidence type="ECO:0000313" key="4">
    <source>
        <dbReference type="EMBL" id="KJL29480.1"/>
    </source>
</evidence>
<dbReference type="GO" id="GO:0006152">
    <property type="term" value="P:purine nucleoside catabolic process"/>
    <property type="evidence" value="ECO:0007669"/>
    <property type="project" value="TreeGrafter"/>
</dbReference>
<protein>
    <submittedName>
        <fullName evidence="4">Pyrimidine-specific ribonucleoside hydrolase RihA</fullName>
        <ecNumber evidence="4">3.2.-.-</ecNumber>
    </submittedName>
</protein>
<proteinExistence type="predicted"/>
<gene>
    <name evidence="4" type="primary">rihA_2</name>
    <name evidence="4" type="ORF">RS83_01497</name>
</gene>
<dbReference type="GO" id="GO:0008477">
    <property type="term" value="F:purine nucleosidase activity"/>
    <property type="evidence" value="ECO:0007669"/>
    <property type="project" value="TreeGrafter"/>
</dbReference>
<keyword evidence="2 4" id="KW-0326">Glycosidase</keyword>
<dbReference type="OrthoDB" id="9797882at2"/>
<dbReference type="EMBL" id="JYIW01000023">
    <property type="protein sequence ID" value="KJL29480.1"/>
    <property type="molecule type" value="Genomic_DNA"/>
</dbReference>
<comment type="caution">
    <text evidence="4">The sequence shown here is derived from an EMBL/GenBank/DDBJ whole genome shotgun (WGS) entry which is preliminary data.</text>
</comment>
<dbReference type="PATRIC" id="fig|82380.11.peg.1535"/>
<dbReference type="PANTHER" id="PTHR12304">
    <property type="entry name" value="INOSINE-URIDINE PREFERRING NUCLEOSIDE HYDROLASE"/>
    <property type="match status" value="1"/>
</dbReference>
<dbReference type="Proteomes" id="UP000033640">
    <property type="component" value="Unassembled WGS sequence"/>
</dbReference>